<keyword evidence="1" id="KW-0472">Membrane</keyword>
<feature type="transmembrane region" description="Helical" evidence="1">
    <location>
        <begin position="99"/>
        <end position="118"/>
    </location>
</feature>
<dbReference type="EMBL" id="UAUF01000002">
    <property type="protein sequence ID" value="SPZ00320.1"/>
    <property type="molecule type" value="Genomic_DNA"/>
</dbReference>
<feature type="transmembrane region" description="Helical" evidence="1">
    <location>
        <begin position="154"/>
        <end position="174"/>
    </location>
</feature>
<accession>A0A2X2BYP4</accession>
<dbReference type="EMBL" id="UAUF01000002">
    <property type="protein sequence ID" value="SPZ00113.1"/>
    <property type="molecule type" value="Genomic_DNA"/>
</dbReference>
<sequence length="275" mass="30185">MTQLLALLGVTAAVLALTGLAKHFLIASPRLPTWPAYAFTGMVGSPIRETARAVICLCMGFKLTRIALYKRSDADGTLGHVDYTFFPGPLSYMGRALEGLAPCAVGCVLLCLLTGIAYDVPTPPQNPIDILGWIPEALTEILWSLWTEADSDPLSLLIITGLFLVSLHAVPTLTDLYRLSYGLITFTPIAVFIGALFWFIRSAHFPYIEDLFIQIERWLVPWTFEAVQWIAVSSLMLCVAAVLSAMLFVVIPTLAVALWHKLTRKPVANPEVVEP</sequence>
<keyword evidence="1" id="KW-1133">Transmembrane helix</keyword>
<gene>
    <name evidence="2" type="ORF">NCTC11842_00258</name>
    <name evidence="3" type="ORF">NCTC11842_00469</name>
</gene>
<dbReference type="Proteomes" id="UP000250443">
    <property type="component" value="Unassembled WGS sequence"/>
</dbReference>
<feature type="transmembrane region" description="Helical" evidence="1">
    <location>
        <begin position="181"/>
        <end position="200"/>
    </location>
</feature>
<dbReference type="RefSeq" id="WP_073450561.1">
    <property type="nucleotide sequence ID" value="NZ_CP044084.1"/>
</dbReference>
<keyword evidence="1" id="KW-0812">Transmembrane</keyword>
<proteinExistence type="predicted"/>
<name>A0A2X2BYP4_PSELU</name>
<feature type="transmembrane region" description="Helical" evidence="1">
    <location>
        <begin position="226"/>
        <end position="259"/>
    </location>
</feature>
<dbReference type="AlphaFoldDB" id="A0A2X2BYP4"/>
<organism evidence="2 4">
    <name type="scientific">Pseudomonas luteola</name>
    <dbReference type="NCBI Taxonomy" id="47886"/>
    <lineage>
        <taxon>Bacteria</taxon>
        <taxon>Pseudomonadati</taxon>
        <taxon>Pseudomonadota</taxon>
        <taxon>Gammaproteobacteria</taxon>
        <taxon>Pseudomonadales</taxon>
        <taxon>Pseudomonadaceae</taxon>
        <taxon>Pseudomonas</taxon>
    </lineage>
</organism>
<protein>
    <submittedName>
        <fullName evidence="2">Uncharacterized protein</fullName>
    </submittedName>
</protein>
<evidence type="ECO:0000313" key="3">
    <source>
        <dbReference type="EMBL" id="SPZ00320.1"/>
    </source>
</evidence>
<evidence type="ECO:0000313" key="4">
    <source>
        <dbReference type="Proteomes" id="UP000250443"/>
    </source>
</evidence>
<evidence type="ECO:0000256" key="1">
    <source>
        <dbReference type="SAM" id="Phobius"/>
    </source>
</evidence>
<reference evidence="2 4" key="1">
    <citation type="submission" date="2018-06" db="EMBL/GenBank/DDBJ databases">
        <authorList>
            <consortium name="Pathogen Informatics"/>
            <person name="Doyle S."/>
        </authorList>
    </citation>
    <scope>NUCLEOTIDE SEQUENCE [LARGE SCALE GENOMIC DNA]</scope>
    <source>
        <strain evidence="2 4">NCTC11842</strain>
    </source>
</reference>
<evidence type="ECO:0000313" key="2">
    <source>
        <dbReference type="EMBL" id="SPZ00113.1"/>
    </source>
</evidence>